<organism evidence="1 2">
    <name type="scientific">Escherichia coli</name>
    <dbReference type="NCBI Taxonomy" id="562"/>
    <lineage>
        <taxon>Bacteria</taxon>
        <taxon>Pseudomonadati</taxon>
        <taxon>Pseudomonadota</taxon>
        <taxon>Gammaproteobacteria</taxon>
        <taxon>Enterobacterales</taxon>
        <taxon>Enterobacteriaceae</taxon>
        <taxon>Escherichia</taxon>
    </lineage>
</organism>
<sequence>MIKSIDVTPFLHSLCAFAAQVLVGIFTGNWAYGAIAGCTFFIAREHTQAEYRWIEKFGKGKRVNMPWWGGFDPRVWDVGSLLDFSFPIIGCLLVWILAS</sequence>
<dbReference type="Proteomes" id="UP000300926">
    <property type="component" value="Unassembled WGS sequence"/>
</dbReference>
<evidence type="ECO:0000313" key="2">
    <source>
        <dbReference type="Proteomes" id="UP000300926"/>
    </source>
</evidence>
<proteinExistence type="predicted"/>
<evidence type="ECO:0008006" key="3">
    <source>
        <dbReference type="Google" id="ProtNLM"/>
    </source>
</evidence>
<name>A0A4C3A8D3_ECOLX</name>
<gene>
    <name evidence="1" type="ORF">ExPECSC038_02078</name>
</gene>
<accession>A0A4C3A8D3</accession>
<reference evidence="1 2" key="1">
    <citation type="submission" date="2018-04" db="EMBL/GenBank/DDBJ databases">
        <title>Large scale genomics of bovine and human commensal E. coli to reveal the emerging process of EHEC.</title>
        <authorList>
            <person name="Arimizu Y."/>
            <person name="Ogura Y."/>
        </authorList>
    </citation>
    <scope>NUCLEOTIDE SEQUENCE [LARGE SCALE GENOMIC DNA]</scope>
    <source>
        <strain evidence="1 2">ECSC038</strain>
    </source>
</reference>
<protein>
    <recommendedName>
        <fullName evidence="3">Ybl63</fullName>
    </recommendedName>
</protein>
<evidence type="ECO:0000313" key="1">
    <source>
        <dbReference type="EMBL" id="GCO26322.1"/>
    </source>
</evidence>
<comment type="caution">
    <text evidence="1">The sequence shown here is derived from an EMBL/GenBank/DDBJ whole genome shotgun (WGS) entry which is preliminary data.</text>
</comment>
<dbReference type="AlphaFoldDB" id="A0A4C3A8D3"/>
<dbReference type="EMBL" id="BFIH01000043">
    <property type="protein sequence ID" value="GCO26322.1"/>
    <property type="molecule type" value="Genomic_DNA"/>
</dbReference>